<name>D7FJA4_ECTSI</name>
<dbReference type="EMBL" id="FN647939">
    <property type="protein sequence ID" value="CBJ29010.1"/>
    <property type="molecule type" value="Genomic_DNA"/>
</dbReference>
<dbReference type="GO" id="GO:0016301">
    <property type="term" value="F:kinase activity"/>
    <property type="evidence" value="ECO:0007669"/>
    <property type="project" value="UniProtKB-KW"/>
</dbReference>
<evidence type="ECO:0000313" key="3">
    <source>
        <dbReference type="Proteomes" id="UP000002630"/>
    </source>
</evidence>
<keyword evidence="2" id="KW-0418">Kinase</keyword>
<keyword evidence="2" id="KW-0808">Transferase</keyword>
<keyword evidence="3" id="KW-1185">Reference proteome</keyword>
<gene>
    <name evidence="2" type="ORF">Esi_0130_0045</name>
</gene>
<dbReference type="EMBL" id="FN649751">
    <property type="protein sequence ID" value="CBJ29010.1"/>
    <property type="molecule type" value="Genomic_DNA"/>
</dbReference>
<dbReference type="Pfam" id="PF00085">
    <property type="entry name" value="Thioredoxin"/>
    <property type="match status" value="1"/>
</dbReference>
<sequence length="175" mass="19001">MQLASSVATRAARLAPRSVIPSTPKPAPKIPGHLPGAYNPSTALWHHDSGETSSIQTVRDETELAQLLDATRPSSLVVVKFGKALCKASKAVEEKFKQTAAEFSECDKTDVQFASVDSGSNWLLCKKMGVRSVPHVQIFSGYNGKIADFSLAPPEYDTLDALLGERRDSMLAWKQ</sequence>
<feature type="domain" description="Thioredoxin" evidence="1">
    <location>
        <begin position="33"/>
        <end position="168"/>
    </location>
</feature>
<evidence type="ECO:0000259" key="1">
    <source>
        <dbReference type="PROSITE" id="PS51352"/>
    </source>
</evidence>
<protein>
    <submittedName>
        <fullName evidence="2">Thioredoxin/AMP-activated kinase</fullName>
    </submittedName>
</protein>
<dbReference type="AlphaFoldDB" id="D7FJA4"/>
<dbReference type="PROSITE" id="PS51352">
    <property type="entry name" value="THIOREDOXIN_2"/>
    <property type="match status" value="1"/>
</dbReference>
<dbReference type="SUPFAM" id="SSF52833">
    <property type="entry name" value="Thioredoxin-like"/>
    <property type="match status" value="1"/>
</dbReference>
<accession>D7FJA4</accession>
<evidence type="ECO:0000313" key="2">
    <source>
        <dbReference type="EMBL" id="CBJ29010.1"/>
    </source>
</evidence>
<organism evidence="2 3">
    <name type="scientific">Ectocarpus siliculosus</name>
    <name type="common">Brown alga</name>
    <name type="synonym">Conferva siliculosa</name>
    <dbReference type="NCBI Taxonomy" id="2880"/>
    <lineage>
        <taxon>Eukaryota</taxon>
        <taxon>Sar</taxon>
        <taxon>Stramenopiles</taxon>
        <taxon>Ochrophyta</taxon>
        <taxon>PX clade</taxon>
        <taxon>Phaeophyceae</taxon>
        <taxon>Ectocarpales</taxon>
        <taxon>Ectocarpaceae</taxon>
        <taxon>Ectocarpus</taxon>
    </lineage>
</organism>
<dbReference type="InParanoid" id="D7FJA4"/>
<dbReference type="InterPro" id="IPR036249">
    <property type="entry name" value="Thioredoxin-like_sf"/>
</dbReference>
<proteinExistence type="predicted"/>
<dbReference type="Proteomes" id="UP000002630">
    <property type="component" value="Linkage Group LG26"/>
</dbReference>
<reference evidence="2 3" key="1">
    <citation type="journal article" date="2010" name="Nature">
        <title>The Ectocarpus genome and the independent evolution of multicellularity in brown algae.</title>
        <authorList>
            <person name="Cock J.M."/>
            <person name="Sterck L."/>
            <person name="Rouze P."/>
            <person name="Scornet D."/>
            <person name="Allen A.E."/>
            <person name="Amoutzias G."/>
            <person name="Anthouard V."/>
            <person name="Artiguenave F."/>
            <person name="Aury J.M."/>
            <person name="Badger J.H."/>
            <person name="Beszteri B."/>
            <person name="Billiau K."/>
            <person name="Bonnet E."/>
            <person name="Bothwell J.H."/>
            <person name="Bowler C."/>
            <person name="Boyen C."/>
            <person name="Brownlee C."/>
            <person name="Carrano C.J."/>
            <person name="Charrier B."/>
            <person name="Cho G.Y."/>
            <person name="Coelho S.M."/>
            <person name="Collen J."/>
            <person name="Corre E."/>
            <person name="Da Silva C."/>
            <person name="Delage L."/>
            <person name="Delaroque N."/>
            <person name="Dittami S.M."/>
            <person name="Doulbeau S."/>
            <person name="Elias M."/>
            <person name="Farnham G."/>
            <person name="Gachon C.M."/>
            <person name="Gschloessl B."/>
            <person name="Heesch S."/>
            <person name="Jabbari K."/>
            <person name="Jubin C."/>
            <person name="Kawai H."/>
            <person name="Kimura K."/>
            <person name="Kloareg B."/>
            <person name="Kupper F.C."/>
            <person name="Lang D."/>
            <person name="Le Bail A."/>
            <person name="Leblanc C."/>
            <person name="Lerouge P."/>
            <person name="Lohr M."/>
            <person name="Lopez P.J."/>
            <person name="Martens C."/>
            <person name="Maumus F."/>
            <person name="Michel G."/>
            <person name="Miranda-Saavedra D."/>
            <person name="Morales J."/>
            <person name="Moreau H."/>
            <person name="Motomura T."/>
            <person name="Nagasato C."/>
            <person name="Napoli C.A."/>
            <person name="Nelson D.R."/>
            <person name="Nyvall-Collen P."/>
            <person name="Peters A.F."/>
            <person name="Pommier C."/>
            <person name="Potin P."/>
            <person name="Poulain J."/>
            <person name="Quesneville H."/>
            <person name="Read B."/>
            <person name="Rensing S.A."/>
            <person name="Ritter A."/>
            <person name="Rousvoal S."/>
            <person name="Samanta M."/>
            <person name="Samson G."/>
            <person name="Schroeder D.C."/>
            <person name="Segurens B."/>
            <person name="Strittmatter M."/>
            <person name="Tonon T."/>
            <person name="Tregear J.W."/>
            <person name="Valentin K."/>
            <person name="von Dassow P."/>
            <person name="Yamagishi T."/>
            <person name="Van de Peer Y."/>
            <person name="Wincker P."/>
        </authorList>
    </citation>
    <scope>NUCLEOTIDE SEQUENCE [LARGE SCALE GENOMIC DNA]</scope>
    <source>
        <strain evidence="3">Ec32 / CCAP1310/4</strain>
    </source>
</reference>
<dbReference type="CDD" id="cd02947">
    <property type="entry name" value="TRX_family"/>
    <property type="match status" value="1"/>
</dbReference>
<dbReference type="InterPro" id="IPR013766">
    <property type="entry name" value="Thioredoxin_domain"/>
</dbReference>
<dbReference type="Gene3D" id="3.40.30.10">
    <property type="entry name" value="Glutaredoxin"/>
    <property type="match status" value="1"/>
</dbReference>